<dbReference type="InterPro" id="IPR001584">
    <property type="entry name" value="Integrase_cat-core"/>
</dbReference>
<dbReference type="Proteomes" id="UP001151760">
    <property type="component" value="Unassembled WGS sequence"/>
</dbReference>
<dbReference type="EMBL" id="BQNB010020587">
    <property type="protein sequence ID" value="GJT97518.1"/>
    <property type="molecule type" value="Genomic_DNA"/>
</dbReference>
<dbReference type="PANTHER" id="PTHR42648">
    <property type="entry name" value="TRANSPOSASE, PUTATIVE-RELATED"/>
    <property type="match status" value="1"/>
</dbReference>
<keyword evidence="3" id="KW-1185">Reference proteome</keyword>
<accession>A0ABQ5IBJ2</accession>
<reference evidence="2" key="2">
    <citation type="submission" date="2022-01" db="EMBL/GenBank/DDBJ databases">
        <authorList>
            <person name="Yamashiro T."/>
            <person name="Shiraishi A."/>
            <person name="Satake H."/>
            <person name="Nakayama K."/>
        </authorList>
    </citation>
    <scope>NUCLEOTIDE SEQUENCE</scope>
</reference>
<dbReference type="Gene3D" id="3.30.420.10">
    <property type="entry name" value="Ribonuclease H-like superfamily/Ribonuclease H"/>
    <property type="match status" value="1"/>
</dbReference>
<evidence type="ECO:0000313" key="3">
    <source>
        <dbReference type="Proteomes" id="UP001151760"/>
    </source>
</evidence>
<dbReference type="SUPFAM" id="SSF53098">
    <property type="entry name" value="Ribonuclease H-like"/>
    <property type="match status" value="1"/>
</dbReference>
<dbReference type="Pfam" id="PF25597">
    <property type="entry name" value="SH3_retrovirus"/>
    <property type="match status" value="1"/>
</dbReference>
<evidence type="ECO:0000259" key="1">
    <source>
        <dbReference type="PROSITE" id="PS50994"/>
    </source>
</evidence>
<comment type="caution">
    <text evidence="2">The sequence shown here is derived from an EMBL/GenBank/DDBJ whole genome shotgun (WGS) entry which is preliminary data.</text>
</comment>
<dbReference type="InterPro" id="IPR039537">
    <property type="entry name" value="Retrotran_Ty1/copia-like"/>
</dbReference>
<evidence type="ECO:0000313" key="2">
    <source>
        <dbReference type="EMBL" id="GJT97518.1"/>
    </source>
</evidence>
<dbReference type="InterPro" id="IPR036397">
    <property type="entry name" value="RNaseH_sf"/>
</dbReference>
<dbReference type="InterPro" id="IPR012337">
    <property type="entry name" value="RNaseH-like_sf"/>
</dbReference>
<proteinExistence type="predicted"/>
<protein>
    <submittedName>
        <fullName evidence="2">Retrovirus-related pol polyprotein from transposon TNT 1-94</fullName>
    </submittedName>
</protein>
<reference evidence="2" key="1">
    <citation type="journal article" date="2022" name="Int. J. Mol. Sci.">
        <title>Draft Genome of Tanacetum Coccineum: Genomic Comparison of Closely Related Tanacetum-Family Plants.</title>
        <authorList>
            <person name="Yamashiro T."/>
            <person name="Shiraishi A."/>
            <person name="Nakayama K."/>
            <person name="Satake H."/>
        </authorList>
    </citation>
    <scope>NUCLEOTIDE SEQUENCE</scope>
</reference>
<organism evidence="2 3">
    <name type="scientific">Tanacetum coccineum</name>
    <dbReference type="NCBI Taxonomy" id="301880"/>
    <lineage>
        <taxon>Eukaryota</taxon>
        <taxon>Viridiplantae</taxon>
        <taxon>Streptophyta</taxon>
        <taxon>Embryophyta</taxon>
        <taxon>Tracheophyta</taxon>
        <taxon>Spermatophyta</taxon>
        <taxon>Magnoliopsida</taxon>
        <taxon>eudicotyledons</taxon>
        <taxon>Gunneridae</taxon>
        <taxon>Pentapetalae</taxon>
        <taxon>asterids</taxon>
        <taxon>campanulids</taxon>
        <taxon>Asterales</taxon>
        <taxon>Asteraceae</taxon>
        <taxon>Asteroideae</taxon>
        <taxon>Anthemideae</taxon>
        <taxon>Anthemidinae</taxon>
        <taxon>Tanacetum</taxon>
    </lineage>
</organism>
<dbReference type="PROSITE" id="PS50994">
    <property type="entry name" value="INTEGRASE"/>
    <property type="match status" value="1"/>
</dbReference>
<name>A0ABQ5IBJ2_9ASTR</name>
<sequence>MDIVIVDVVGVVVVVVEVMVLFDGAVTDGYEVVVVVDAGMLVGYEAVEEKIENLNEVRVKELRSDNGIEFKNHKLEEFCDEKGISRNFSSPCTPKQNSVAERRNITLIKVARTMLNSAKLPKQFWGEAVNTACYIQNRSINVKRHENTSYDLFRGRSPDISYFHVFGCPVHIHNHKDHLGKFDEKVDDGFFLGYSRVAKVFRVFNIKIQEMKETLHVTFSEDDEAISQSSIEGDAINFNENISFLDDEFLEPRSEVT</sequence>
<dbReference type="PANTHER" id="PTHR42648:SF32">
    <property type="entry name" value="RIBONUCLEASE H-LIKE DOMAIN, GAG-PRE-INTEGRASE DOMAIN PROTEIN-RELATED"/>
    <property type="match status" value="1"/>
</dbReference>
<gene>
    <name evidence="2" type="ORF">Tco_1093036</name>
</gene>
<dbReference type="InterPro" id="IPR057670">
    <property type="entry name" value="SH3_retrovirus"/>
</dbReference>
<feature type="domain" description="Integrase catalytic" evidence="1">
    <location>
        <begin position="1"/>
        <end position="157"/>
    </location>
</feature>